<keyword evidence="1" id="KW-0479">Metal-binding</keyword>
<keyword evidence="4 5" id="KW-0238">DNA-binding</keyword>
<feature type="domain" description="THAP-type" evidence="7">
    <location>
        <begin position="12"/>
        <end position="100"/>
    </location>
</feature>
<evidence type="ECO:0000256" key="3">
    <source>
        <dbReference type="ARBA" id="ARBA00022833"/>
    </source>
</evidence>
<evidence type="ECO:0000256" key="4">
    <source>
        <dbReference type="ARBA" id="ARBA00023125"/>
    </source>
</evidence>
<feature type="compositionally biased region" description="Basic and acidic residues" evidence="6">
    <location>
        <begin position="155"/>
        <end position="169"/>
    </location>
</feature>
<feature type="region of interest" description="Disordered" evidence="6">
    <location>
        <begin position="216"/>
        <end position="288"/>
    </location>
</feature>
<sequence>MNSEEYRYSVVKPGIKCCARICEAGETDSKFLFSFPPVFDEKTRKRCLRWVRKAGNLDLLEYRLTDLSANFYLCSSHFLDWVAEGDTCRRILKSADPAFSYPPLKNDIINIAFSETSEMEKTAAEPHLDKVHPTEDATEGKKCLSDPNEESEIVILDREESTKDHKPEKSCTSVPPAIIDNESQGDKNDTKKPANEENDLILNNANVIDLEVNKNNEDIPQSNGAEPSNSTNEIVTQQKESEQDASLEKCNTESQENKNTGKESSSTSSSVQAVPDNTLESHDSVDNTIENVVKTEVVTDDHVESTSPLDKATDITQNTDNLGIADGAKKPLSSIIRRKKRSFGDKRETSQRKAKSDACDRLSGKFQEKVDDDDYEPGIKISRASLGAKRKTYKLRRAGTFEGPDDKIERTVARSFIVSKDILSKLGSKLGYQNSSPTAVEKSPIITSVYSNYQNPHEKSSTPVITNIRSLLPQNRANRPVTNTFKTSVGSQRPFANSIKPLLSTTSTQTAAGSFGRSHKFLHIIDSDRKLCIFSGIPSFDVLEKITDTTLKMVMSQAMRSEIQPTMREWIIVTCTKFMLNISIEALAVMFELDEDECSRIVEKTSLFLRKTLSLPDGQKFVWSLPTDVLNGIADFSDGAVNIG</sequence>
<evidence type="ECO:0000259" key="7">
    <source>
        <dbReference type="PROSITE" id="PS50950"/>
    </source>
</evidence>
<dbReference type="AlphaFoldDB" id="A0AAE1GXT8"/>
<evidence type="ECO:0000313" key="9">
    <source>
        <dbReference type="Proteomes" id="UP001219518"/>
    </source>
</evidence>
<dbReference type="EMBL" id="JAHWGI010000122">
    <property type="protein sequence ID" value="KAK3909840.1"/>
    <property type="molecule type" value="Genomic_DNA"/>
</dbReference>
<dbReference type="Pfam" id="PF05485">
    <property type="entry name" value="THAP"/>
    <property type="match status" value="1"/>
</dbReference>
<organism evidence="8 9">
    <name type="scientific">Frankliniella fusca</name>
    <dbReference type="NCBI Taxonomy" id="407009"/>
    <lineage>
        <taxon>Eukaryota</taxon>
        <taxon>Metazoa</taxon>
        <taxon>Ecdysozoa</taxon>
        <taxon>Arthropoda</taxon>
        <taxon>Hexapoda</taxon>
        <taxon>Insecta</taxon>
        <taxon>Pterygota</taxon>
        <taxon>Neoptera</taxon>
        <taxon>Paraneoptera</taxon>
        <taxon>Thysanoptera</taxon>
        <taxon>Terebrantia</taxon>
        <taxon>Thripoidea</taxon>
        <taxon>Thripidae</taxon>
        <taxon>Frankliniella</taxon>
    </lineage>
</organism>
<dbReference type="GO" id="GO:0003677">
    <property type="term" value="F:DNA binding"/>
    <property type="evidence" value="ECO:0007669"/>
    <property type="project" value="UniProtKB-UniRule"/>
</dbReference>
<evidence type="ECO:0000256" key="1">
    <source>
        <dbReference type="ARBA" id="ARBA00022723"/>
    </source>
</evidence>
<feature type="region of interest" description="Disordered" evidence="6">
    <location>
        <begin position="120"/>
        <end position="200"/>
    </location>
</feature>
<keyword evidence="3" id="KW-0862">Zinc</keyword>
<feature type="compositionally biased region" description="Basic and acidic residues" evidence="6">
    <location>
        <begin position="342"/>
        <end position="360"/>
    </location>
</feature>
<feature type="compositionally biased region" description="Polar residues" evidence="6">
    <location>
        <begin position="218"/>
        <end position="238"/>
    </location>
</feature>
<keyword evidence="2 5" id="KW-0863">Zinc-finger</keyword>
<keyword evidence="9" id="KW-1185">Reference proteome</keyword>
<evidence type="ECO:0000256" key="2">
    <source>
        <dbReference type="ARBA" id="ARBA00022771"/>
    </source>
</evidence>
<dbReference type="PROSITE" id="PS50950">
    <property type="entry name" value="ZF_THAP"/>
    <property type="match status" value="1"/>
</dbReference>
<name>A0AAE1GXT8_9NEOP</name>
<comment type="caution">
    <text evidence="8">The sequence shown here is derived from an EMBL/GenBank/DDBJ whole genome shotgun (WGS) entry which is preliminary data.</text>
</comment>
<dbReference type="SMART" id="SM00980">
    <property type="entry name" value="THAP"/>
    <property type="match status" value="1"/>
</dbReference>
<dbReference type="GO" id="GO:0008270">
    <property type="term" value="F:zinc ion binding"/>
    <property type="evidence" value="ECO:0007669"/>
    <property type="project" value="UniProtKB-KW"/>
</dbReference>
<evidence type="ECO:0000313" key="8">
    <source>
        <dbReference type="EMBL" id="KAK3909840.1"/>
    </source>
</evidence>
<evidence type="ECO:0000256" key="6">
    <source>
        <dbReference type="SAM" id="MobiDB-lite"/>
    </source>
</evidence>
<reference evidence="8" key="2">
    <citation type="journal article" date="2023" name="BMC Genomics">
        <title>Pest status, molecular evolution, and epigenetic factors derived from the genome assembly of Frankliniella fusca, a thysanopteran phytovirus vector.</title>
        <authorList>
            <person name="Catto M.A."/>
            <person name="Labadie P.E."/>
            <person name="Jacobson A.L."/>
            <person name="Kennedy G.G."/>
            <person name="Srinivasan R."/>
            <person name="Hunt B.G."/>
        </authorList>
    </citation>
    <scope>NUCLEOTIDE SEQUENCE</scope>
    <source>
        <strain evidence="8">PL_HMW_Pooled</strain>
    </source>
</reference>
<proteinExistence type="predicted"/>
<dbReference type="InterPro" id="IPR006612">
    <property type="entry name" value="THAP_Znf"/>
</dbReference>
<reference evidence="8" key="1">
    <citation type="submission" date="2021-07" db="EMBL/GenBank/DDBJ databases">
        <authorList>
            <person name="Catto M.A."/>
            <person name="Jacobson A."/>
            <person name="Kennedy G."/>
            <person name="Labadie P."/>
            <person name="Hunt B.G."/>
            <person name="Srinivasan R."/>
        </authorList>
    </citation>
    <scope>NUCLEOTIDE SEQUENCE</scope>
    <source>
        <strain evidence="8">PL_HMW_Pooled</strain>
        <tissue evidence="8">Head</tissue>
    </source>
</reference>
<dbReference type="Proteomes" id="UP001219518">
    <property type="component" value="Unassembled WGS sequence"/>
</dbReference>
<evidence type="ECO:0000256" key="5">
    <source>
        <dbReference type="PROSITE-ProRule" id="PRU00309"/>
    </source>
</evidence>
<accession>A0AAE1GXT8</accession>
<feature type="compositionally biased region" description="Basic and acidic residues" evidence="6">
    <location>
        <begin position="184"/>
        <end position="195"/>
    </location>
</feature>
<protein>
    <submittedName>
        <fullName evidence="8">Zinc finger protein CONSTANS-LIKE 12</fullName>
    </submittedName>
</protein>
<feature type="compositionally biased region" description="Basic and acidic residues" evidence="6">
    <location>
        <begin position="120"/>
        <end position="144"/>
    </location>
</feature>
<feature type="region of interest" description="Disordered" evidence="6">
    <location>
        <begin position="321"/>
        <end position="360"/>
    </location>
</feature>
<feature type="compositionally biased region" description="Basic and acidic residues" evidence="6">
    <location>
        <begin position="239"/>
        <end position="261"/>
    </location>
</feature>
<gene>
    <name evidence="8" type="ORF">KUF71_019849</name>
</gene>